<evidence type="ECO:0000313" key="2">
    <source>
        <dbReference type="EMBL" id="MDG5975842.1"/>
    </source>
</evidence>
<evidence type="ECO:0000313" key="3">
    <source>
        <dbReference type="Proteomes" id="UP001152876"/>
    </source>
</evidence>
<name>A0A9X4S805_9BURK</name>
<feature type="domain" description="BFD-like [2Fe-2S]-binding" evidence="1">
    <location>
        <begin position="2"/>
        <end position="42"/>
    </location>
</feature>
<dbReference type="OrthoDB" id="9815350at2"/>
<comment type="caution">
    <text evidence="2">The sequence shown here is derived from an EMBL/GenBank/DDBJ whole genome shotgun (WGS) entry which is preliminary data.</text>
</comment>
<dbReference type="Pfam" id="PF04324">
    <property type="entry name" value="Fer2_BFD"/>
    <property type="match status" value="1"/>
</dbReference>
<dbReference type="InterPro" id="IPR007419">
    <property type="entry name" value="BFD-like_2Fe2S-bd_dom"/>
</dbReference>
<evidence type="ECO:0000259" key="1">
    <source>
        <dbReference type="Pfam" id="PF04324"/>
    </source>
</evidence>
<reference evidence="2" key="1">
    <citation type="submission" date="2013-01" db="EMBL/GenBank/DDBJ databases">
        <title>Genome draft of Hydrogenophaga taeniospiralis 2K1.</title>
        <authorList>
            <person name="Gomila M."/>
            <person name="Lalucat J."/>
        </authorList>
    </citation>
    <scope>NUCLEOTIDE SEQUENCE</scope>
    <source>
        <strain evidence="2">CCUG 15921</strain>
    </source>
</reference>
<dbReference type="InterPro" id="IPR041854">
    <property type="entry name" value="BFD-like_2Fe2S-bd_dom_sf"/>
</dbReference>
<dbReference type="Proteomes" id="UP001152876">
    <property type="component" value="Unassembled WGS sequence"/>
</dbReference>
<dbReference type="AlphaFoldDB" id="A0A9X4S805"/>
<accession>A0A9X4S805</accession>
<dbReference type="EMBL" id="AOGK01000009">
    <property type="protein sequence ID" value="MDG5975842.1"/>
    <property type="molecule type" value="Genomic_DNA"/>
</dbReference>
<proteinExistence type="predicted"/>
<dbReference type="RefSeq" id="WP_068176433.1">
    <property type="nucleotide sequence ID" value="NZ_AOGK01000009.1"/>
</dbReference>
<protein>
    <submittedName>
        <fullName evidence="2">Bfd domain-containing protein (2fe-2S)-binding domain-containing protein</fullName>
    </submittedName>
</protein>
<keyword evidence="3" id="KW-1185">Reference proteome</keyword>
<dbReference type="Gene3D" id="1.10.10.1100">
    <property type="entry name" value="BFD-like [2Fe-2S]-binding domain"/>
    <property type="match status" value="1"/>
</dbReference>
<sequence>MIVCVCHRVSDQTIAHAARSGMAFDDIQLELGVATQCGKCESCARSVWSQCRPGHPAAHLQMNESRQQASAVAAQLLPA</sequence>
<organism evidence="2 3">
    <name type="scientific">Hydrogenophaga taeniospiralis CCUG 15921</name>
    <dbReference type="NCBI Taxonomy" id="1281780"/>
    <lineage>
        <taxon>Bacteria</taxon>
        <taxon>Pseudomonadati</taxon>
        <taxon>Pseudomonadota</taxon>
        <taxon>Betaproteobacteria</taxon>
        <taxon>Burkholderiales</taxon>
        <taxon>Comamonadaceae</taxon>
        <taxon>Hydrogenophaga</taxon>
    </lineage>
</organism>
<gene>
    <name evidence="2" type="ORF">H010_11299</name>
</gene>